<comment type="caution">
    <text evidence="2">The sequence shown here is derived from an EMBL/GenBank/DDBJ whole genome shotgun (WGS) entry which is preliminary data.</text>
</comment>
<sequence length="194" mass="22407">MSAKKEVFTPELIKIIKLFGLISVSLVLILSFFDERKSNNSGMLDENSFKASSLIYFQNVRQIHYDIERQAEAKLLLYRHKDRSGSADSIFINLSLIVNRIKDKAYIYAELSPALELLDTVRLRRQSDAGTNEHFSILNGDRRSHELLVNKLMSLQDREVIEVQVVESWFPIWTSDDAKQALIKTAVDYRELVK</sequence>
<name>A0A918PRW2_9BACT</name>
<reference evidence="2" key="1">
    <citation type="journal article" date="2014" name="Int. J. Syst. Evol. Microbiol.">
        <title>Complete genome sequence of Corynebacterium casei LMG S-19264T (=DSM 44701T), isolated from a smear-ripened cheese.</title>
        <authorList>
            <consortium name="US DOE Joint Genome Institute (JGI-PGF)"/>
            <person name="Walter F."/>
            <person name="Albersmeier A."/>
            <person name="Kalinowski J."/>
            <person name="Ruckert C."/>
        </authorList>
    </citation>
    <scope>NUCLEOTIDE SEQUENCE</scope>
    <source>
        <strain evidence="2">KCTC 12368</strain>
    </source>
</reference>
<evidence type="ECO:0000313" key="3">
    <source>
        <dbReference type="Proteomes" id="UP000619457"/>
    </source>
</evidence>
<gene>
    <name evidence="2" type="ORF">GCM10007049_11650</name>
</gene>
<feature type="transmembrane region" description="Helical" evidence="1">
    <location>
        <begin position="12"/>
        <end position="33"/>
    </location>
</feature>
<dbReference type="Proteomes" id="UP000619457">
    <property type="component" value="Unassembled WGS sequence"/>
</dbReference>
<dbReference type="RefSeq" id="WP_018472297.1">
    <property type="nucleotide sequence ID" value="NZ_BMWX01000002.1"/>
</dbReference>
<dbReference type="AlphaFoldDB" id="A0A918PRW2"/>
<keyword evidence="1" id="KW-0472">Membrane</keyword>
<organism evidence="2 3">
    <name type="scientific">Echinicola pacifica</name>
    <dbReference type="NCBI Taxonomy" id="346377"/>
    <lineage>
        <taxon>Bacteria</taxon>
        <taxon>Pseudomonadati</taxon>
        <taxon>Bacteroidota</taxon>
        <taxon>Cytophagia</taxon>
        <taxon>Cytophagales</taxon>
        <taxon>Cyclobacteriaceae</taxon>
        <taxon>Echinicola</taxon>
    </lineage>
</organism>
<proteinExistence type="predicted"/>
<keyword evidence="3" id="KW-1185">Reference proteome</keyword>
<accession>A0A918PRW2</accession>
<protein>
    <submittedName>
        <fullName evidence="2">Uncharacterized protein</fullName>
    </submittedName>
</protein>
<dbReference type="EMBL" id="BMWX01000002">
    <property type="protein sequence ID" value="GGZ20728.1"/>
    <property type="molecule type" value="Genomic_DNA"/>
</dbReference>
<evidence type="ECO:0000313" key="2">
    <source>
        <dbReference type="EMBL" id="GGZ20728.1"/>
    </source>
</evidence>
<keyword evidence="1" id="KW-1133">Transmembrane helix</keyword>
<reference evidence="2" key="2">
    <citation type="submission" date="2020-09" db="EMBL/GenBank/DDBJ databases">
        <authorList>
            <person name="Sun Q."/>
            <person name="Kim S."/>
        </authorList>
    </citation>
    <scope>NUCLEOTIDE SEQUENCE</scope>
    <source>
        <strain evidence="2">KCTC 12368</strain>
    </source>
</reference>
<evidence type="ECO:0000256" key="1">
    <source>
        <dbReference type="SAM" id="Phobius"/>
    </source>
</evidence>
<keyword evidence="1" id="KW-0812">Transmembrane</keyword>